<evidence type="ECO:0000313" key="3">
    <source>
        <dbReference type="Proteomes" id="UP001302321"/>
    </source>
</evidence>
<evidence type="ECO:0000313" key="2">
    <source>
        <dbReference type="EMBL" id="KAK4173053.1"/>
    </source>
</evidence>
<protein>
    <submittedName>
        <fullName evidence="2">Uncharacterized protein</fullName>
    </submittedName>
</protein>
<proteinExistence type="predicted"/>
<accession>A0AAN6W196</accession>
<name>A0AAN6W196_9PEZI</name>
<reference evidence="2" key="2">
    <citation type="submission" date="2023-05" db="EMBL/GenBank/DDBJ databases">
        <authorList>
            <consortium name="Lawrence Berkeley National Laboratory"/>
            <person name="Steindorff A."/>
            <person name="Hensen N."/>
            <person name="Bonometti L."/>
            <person name="Westerberg I."/>
            <person name="Brannstrom I.O."/>
            <person name="Guillou S."/>
            <person name="Cros-Aarteil S."/>
            <person name="Calhoun S."/>
            <person name="Haridas S."/>
            <person name="Kuo A."/>
            <person name="Mondo S."/>
            <person name="Pangilinan J."/>
            <person name="Riley R."/>
            <person name="Labutti K."/>
            <person name="Andreopoulos B."/>
            <person name="Lipzen A."/>
            <person name="Chen C."/>
            <person name="Yanf M."/>
            <person name="Daum C."/>
            <person name="Ng V."/>
            <person name="Clum A."/>
            <person name="Ohm R."/>
            <person name="Martin F."/>
            <person name="Silar P."/>
            <person name="Natvig D."/>
            <person name="Lalanne C."/>
            <person name="Gautier V."/>
            <person name="Ament-Velasquez S.L."/>
            <person name="Kruys A."/>
            <person name="Hutchinson M.I."/>
            <person name="Powell A.J."/>
            <person name="Barry K."/>
            <person name="Miller A.N."/>
            <person name="Grigoriev I.V."/>
            <person name="Debuchy R."/>
            <person name="Gladieux P."/>
            <person name="Thoren M.H."/>
            <person name="Johannesson H."/>
        </authorList>
    </citation>
    <scope>NUCLEOTIDE SEQUENCE</scope>
    <source>
        <strain evidence="2">CBS 892.96</strain>
    </source>
</reference>
<keyword evidence="3" id="KW-1185">Reference proteome</keyword>
<gene>
    <name evidence="2" type="ORF">QBC36DRAFT_64173</name>
</gene>
<dbReference type="AlphaFoldDB" id="A0AAN6W196"/>
<comment type="caution">
    <text evidence="2">The sequence shown here is derived from an EMBL/GenBank/DDBJ whole genome shotgun (WGS) entry which is preliminary data.</text>
</comment>
<evidence type="ECO:0000256" key="1">
    <source>
        <dbReference type="SAM" id="MobiDB-lite"/>
    </source>
</evidence>
<feature type="region of interest" description="Disordered" evidence="1">
    <location>
        <begin position="77"/>
        <end position="109"/>
    </location>
</feature>
<reference evidence="2" key="1">
    <citation type="journal article" date="2023" name="Mol. Phylogenet. Evol.">
        <title>Genome-scale phylogeny and comparative genomics of the fungal order Sordariales.</title>
        <authorList>
            <person name="Hensen N."/>
            <person name="Bonometti L."/>
            <person name="Westerberg I."/>
            <person name="Brannstrom I.O."/>
            <person name="Guillou S."/>
            <person name="Cros-Aarteil S."/>
            <person name="Calhoun S."/>
            <person name="Haridas S."/>
            <person name="Kuo A."/>
            <person name="Mondo S."/>
            <person name="Pangilinan J."/>
            <person name="Riley R."/>
            <person name="LaButti K."/>
            <person name="Andreopoulos B."/>
            <person name="Lipzen A."/>
            <person name="Chen C."/>
            <person name="Yan M."/>
            <person name="Daum C."/>
            <person name="Ng V."/>
            <person name="Clum A."/>
            <person name="Steindorff A."/>
            <person name="Ohm R.A."/>
            <person name="Martin F."/>
            <person name="Silar P."/>
            <person name="Natvig D.O."/>
            <person name="Lalanne C."/>
            <person name="Gautier V."/>
            <person name="Ament-Velasquez S.L."/>
            <person name="Kruys A."/>
            <person name="Hutchinson M.I."/>
            <person name="Powell A.J."/>
            <person name="Barry K."/>
            <person name="Miller A.N."/>
            <person name="Grigoriev I.V."/>
            <person name="Debuchy R."/>
            <person name="Gladieux P."/>
            <person name="Hiltunen Thoren M."/>
            <person name="Johannesson H."/>
        </authorList>
    </citation>
    <scope>NUCLEOTIDE SEQUENCE</scope>
    <source>
        <strain evidence="2">CBS 892.96</strain>
    </source>
</reference>
<sequence>MSSLIGKPEAWGTVSARGWCCEMPQPHERQRWRYTTLDIWDRDPGFSFAARLKYGVSQSRRDLDMFGIGVGIPQMTQRGRDHVADSRASPTWGKSSCRAPKPHLNSSVKAHSKNIPNRVLEGVASLDCELETRLGCRAAESKKCKADLLRKGLPNLRQQYLHGRPDRHTSPINLRQRRLTPFRHNHGCCQPPEPSITSGRFEWC</sequence>
<dbReference type="Proteomes" id="UP001302321">
    <property type="component" value="Unassembled WGS sequence"/>
</dbReference>
<dbReference type="EMBL" id="MU866372">
    <property type="protein sequence ID" value="KAK4173053.1"/>
    <property type="molecule type" value="Genomic_DNA"/>
</dbReference>
<organism evidence="2 3">
    <name type="scientific">Triangularia setosa</name>
    <dbReference type="NCBI Taxonomy" id="2587417"/>
    <lineage>
        <taxon>Eukaryota</taxon>
        <taxon>Fungi</taxon>
        <taxon>Dikarya</taxon>
        <taxon>Ascomycota</taxon>
        <taxon>Pezizomycotina</taxon>
        <taxon>Sordariomycetes</taxon>
        <taxon>Sordariomycetidae</taxon>
        <taxon>Sordariales</taxon>
        <taxon>Podosporaceae</taxon>
        <taxon>Triangularia</taxon>
    </lineage>
</organism>